<feature type="non-terminal residue" evidence="2">
    <location>
        <position position="1"/>
    </location>
</feature>
<evidence type="ECO:0000313" key="3">
    <source>
        <dbReference type="Proteomes" id="UP001432027"/>
    </source>
</evidence>
<gene>
    <name evidence="2" type="ORF">PENTCL1PPCAC_22150</name>
</gene>
<proteinExistence type="predicted"/>
<evidence type="ECO:0000313" key="2">
    <source>
        <dbReference type="EMBL" id="GMS99975.1"/>
    </source>
</evidence>
<evidence type="ECO:0000256" key="1">
    <source>
        <dbReference type="SAM" id="MobiDB-lite"/>
    </source>
</evidence>
<organism evidence="2 3">
    <name type="scientific">Pristionchus entomophagus</name>
    <dbReference type="NCBI Taxonomy" id="358040"/>
    <lineage>
        <taxon>Eukaryota</taxon>
        <taxon>Metazoa</taxon>
        <taxon>Ecdysozoa</taxon>
        <taxon>Nematoda</taxon>
        <taxon>Chromadorea</taxon>
        <taxon>Rhabditida</taxon>
        <taxon>Rhabditina</taxon>
        <taxon>Diplogasteromorpha</taxon>
        <taxon>Diplogasteroidea</taxon>
        <taxon>Neodiplogasteridae</taxon>
        <taxon>Pristionchus</taxon>
    </lineage>
</organism>
<feature type="compositionally biased region" description="Low complexity" evidence="1">
    <location>
        <begin position="96"/>
        <end position="125"/>
    </location>
</feature>
<protein>
    <submittedName>
        <fullName evidence="2">Uncharacterized protein</fullName>
    </submittedName>
</protein>
<sequence length="185" mass="19446">QQQLLLSQQHQQQHPMGFFYGHHPSAPQPQSVQHAQQLQQHQQAVPSGSSPINGATAPGGQPEDDLHSLSSDTSGHFSSGASTSSRGDMATPPRASGSSSLLTPMTSSSSSSASSSTPDSAPSRSNNTAVRSSGGMDEQSMIGGGQQSFVPSYDDLVPTFDFHFSGPSWESIWQTHLSNSVSDHI</sequence>
<dbReference type="EMBL" id="BTSX01000005">
    <property type="protein sequence ID" value="GMS99975.1"/>
    <property type="molecule type" value="Genomic_DNA"/>
</dbReference>
<feature type="region of interest" description="Disordered" evidence="1">
    <location>
        <begin position="1"/>
        <end position="150"/>
    </location>
</feature>
<keyword evidence="3" id="KW-1185">Reference proteome</keyword>
<name>A0AAV5U0C7_9BILA</name>
<feature type="compositionally biased region" description="Low complexity" evidence="1">
    <location>
        <begin position="74"/>
        <end position="87"/>
    </location>
</feature>
<feature type="compositionally biased region" description="Low complexity" evidence="1">
    <location>
        <begin position="22"/>
        <end position="47"/>
    </location>
</feature>
<comment type="caution">
    <text evidence="2">The sequence shown here is derived from an EMBL/GenBank/DDBJ whole genome shotgun (WGS) entry which is preliminary data.</text>
</comment>
<dbReference type="AlphaFoldDB" id="A0AAV5U0C7"/>
<dbReference type="Proteomes" id="UP001432027">
    <property type="component" value="Unassembled WGS sequence"/>
</dbReference>
<reference evidence="2" key="1">
    <citation type="submission" date="2023-10" db="EMBL/GenBank/DDBJ databases">
        <title>Genome assembly of Pristionchus species.</title>
        <authorList>
            <person name="Yoshida K."/>
            <person name="Sommer R.J."/>
        </authorList>
    </citation>
    <scope>NUCLEOTIDE SEQUENCE</scope>
    <source>
        <strain evidence="2">RS0144</strain>
    </source>
</reference>
<accession>A0AAV5U0C7</accession>
<feature type="compositionally biased region" description="Low complexity" evidence="1">
    <location>
        <begin position="1"/>
        <end position="14"/>
    </location>
</feature>